<feature type="compositionally biased region" description="Acidic residues" evidence="1">
    <location>
        <begin position="13"/>
        <end position="34"/>
    </location>
</feature>
<name>A0A6V7JKY1_9HYME</name>
<dbReference type="EMBL" id="CADCXW020000017">
    <property type="protein sequence ID" value="CAD1551510.1"/>
    <property type="molecule type" value="Genomic_DNA"/>
</dbReference>
<accession>A0A6V7JKY1</accession>
<gene>
    <name evidence="2" type="ORF">BBRV_LOCUS52888</name>
</gene>
<organism evidence="2">
    <name type="scientific">Bracon brevicornis</name>
    <dbReference type="NCBI Taxonomy" id="1563983"/>
    <lineage>
        <taxon>Eukaryota</taxon>
        <taxon>Metazoa</taxon>
        <taxon>Ecdysozoa</taxon>
        <taxon>Arthropoda</taxon>
        <taxon>Hexapoda</taxon>
        <taxon>Insecta</taxon>
        <taxon>Pterygota</taxon>
        <taxon>Neoptera</taxon>
        <taxon>Endopterygota</taxon>
        <taxon>Hymenoptera</taxon>
        <taxon>Apocrita</taxon>
        <taxon>Ichneumonoidea</taxon>
        <taxon>Braconidae</taxon>
        <taxon>Braconinae</taxon>
        <taxon>Bracon</taxon>
    </lineage>
</organism>
<evidence type="ECO:0000256" key="1">
    <source>
        <dbReference type="SAM" id="MobiDB-lite"/>
    </source>
</evidence>
<feature type="compositionally biased region" description="Low complexity" evidence="1">
    <location>
        <begin position="1"/>
        <end position="12"/>
    </location>
</feature>
<dbReference type="SUPFAM" id="SSF53098">
    <property type="entry name" value="Ribonuclease H-like"/>
    <property type="match status" value="1"/>
</dbReference>
<dbReference type="AlphaFoldDB" id="A0A6V7JKY1"/>
<dbReference type="PANTHER" id="PTHR23272">
    <property type="entry name" value="BED FINGER-RELATED"/>
    <property type="match status" value="1"/>
</dbReference>
<proteinExistence type="predicted"/>
<dbReference type="InterPro" id="IPR012337">
    <property type="entry name" value="RNaseH-like_sf"/>
</dbReference>
<sequence length="238" mass="26913">MINVSANSNNENGENEAADDDEPLDDMPSESETSDVEHENELTTNSSGKIAPPTAIPNLRNTSIKIRRSEEIQNTLKGYCSATETEYLIPILDVSTRWNSTDNMSEVALRLGSALDLLWQNCAKVSQMKISPDEWSLPLQIHKFLSDFKRISTVLGGQHYITLPQFIVAFNLLVNKIRMTISKSDNEPDRDEVDEILLLASQTGRDKMLEHYRITNWLYCSALILDPRHKVETFSPSE</sequence>
<protein>
    <submittedName>
        <fullName evidence="2">Uncharacterized protein</fullName>
    </submittedName>
</protein>
<feature type="region of interest" description="Disordered" evidence="1">
    <location>
        <begin position="1"/>
        <end position="56"/>
    </location>
</feature>
<dbReference type="PANTHER" id="PTHR23272:SF184">
    <property type="entry name" value="OS03G0311250 PROTEIN"/>
    <property type="match status" value="1"/>
</dbReference>
<reference evidence="2" key="1">
    <citation type="submission" date="2020-07" db="EMBL/GenBank/DDBJ databases">
        <authorList>
            <person name="Ferguson B K."/>
        </authorList>
    </citation>
    <scope>NUCLEOTIDE SEQUENCE</scope>
    <source>
        <strain evidence="2">L06</strain>
    </source>
</reference>
<evidence type="ECO:0000313" key="2">
    <source>
        <dbReference type="EMBL" id="CAD1551510.1"/>
    </source>
</evidence>